<reference evidence="8" key="1">
    <citation type="journal article" date="2015" name="Proc. Natl. Acad. Sci. U.S.A.">
        <title>Genome sequence of the Asian Tiger mosquito, Aedes albopictus, reveals insights into its biology, genetics, and evolution.</title>
        <authorList>
            <person name="Chen X.G."/>
            <person name="Jiang X."/>
            <person name="Gu J."/>
            <person name="Xu M."/>
            <person name="Wu Y."/>
            <person name="Deng Y."/>
            <person name="Zhang C."/>
            <person name="Bonizzoni M."/>
            <person name="Dermauw W."/>
            <person name="Vontas J."/>
            <person name="Armbruster P."/>
            <person name="Huang X."/>
            <person name="Yang Y."/>
            <person name="Zhang H."/>
            <person name="He W."/>
            <person name="Peng H."/>
            <person name="Liu Y."/>
            <person name="Wu K."/>
            <person name="Chen J."/>
            <person name="Lirakis M."/>
            <person name="Topalis P."/>
            <person name="Van Leeuwen T."/>
            <person name="Hall A.B."/>
            <person name="Jiang X."/>
            <person name="Thorpe C."/>
            <person name="Mueller R.L."/>
            <person name="Sun C."/>
            <person name="Waterhouse R.M."/>
            <person name="Yan G."/>
            <person name="Tu Z.J."/>
            <person name="Fang X."/>
            <person name="James A.A."/>
        </authorList>
    </citation>
    <scope>NUCLEOTIDE SEQUENCE [LARGE SCALE GENOMIC DNA]</scope>
    <source>
        <strain evidence="8">Foshan</strain>
    </source>
</reference>
<dbReference type="PANTHER" id="PTHR12658">
    <property type="entry name" value="BETA-TUBULIN COFACTOR D"/>
    <property type="match status" value="1"/>
</dbReference>
<evidence type="ECO:0000259" key="5">
    <source>
        <dbReference type="Pfam" id="PF12612"/>
    </source>
</evidence>
<name>A0ABM1XS30_AEDAL</name>
<evidence type="ECO:0000256" key="2">
    <source>
        <dbReference type="ARBA" id="ARBA00015003"/>
    </source>
</evidence>
<dbReference type="InterPro" id="IPR058033">
    <property type="entry name" value="ARM_TBCD_2nd"/>
</dbReference>
<dbReference type="PANTHER" id="PTHR12658:SF0">
    <property type="entry name" value="TUBULIN-SPECIFIC CHAPERONE D"/>
    <property type="match status" value="1"/>
</dbReference>
<feature type="domain" description="Tubulin-folding cofactor D C-terminal" evidence="5">
    <location>
        <begin position="878"/>
        <end position="1059"/>
    </location>
</feature>
<evidence type="ECO:0000256" key="3">
    <source>
        <dbReference type="ARBA" id="ARBA00023186"/>
    </source>
</evidence>
<dbReference type="Pfam" id="PF25767">
    <property type="entry name" value="ARM_TBCD_2nd"/>
    <property type="match status" value="1"/>
</dbReference>
<dbReference type="Gene3D" id="1.25.10.10">
    <property type="entry name" value="Leucine-rich Repeat Variant"/>
    <property type="match status" value="2"/>
</dbReference>
<dbReference type="EnsemblMetazoa" id="AALFPA23_002309.R2071">
    <property type="protein sequence ID" value="AALFPA23_002309.P2071"/>
    <property type="gene ID" value="AALFPA23_002309"/>
</dbReference>
<feature type="domain" description="Tubulin-folding cofactor D ARM repeats" evidence="6">
    <location>
        <begin position="282"/>
        <end position="523"/>
    </location>
</feature>
<reference evidence="7" key="2">
    <citation type="submission" date="2025-05" db="UniProtKB">
        <authorList>
            <consortium name="EnsemblMetazoa"/>
        </authorList>
    </citation>
    <scope>IDENTIFICATION</scope>
    <source>
        <strain evidence="7">Foshan</strain>
    </source>
</reference>
<keyword evidence="8" id="KW-1185">Reference proteome</keyword>
<evidence type="ECO:0000313" key="8">
    <source>
        <dbReference type="Proteomes" id="UP000069940"/>
    </source>
</evidence>
<evidence type="ECO:0000256" key="4">
    <source>
        <dbReference type="SAM" id="MobiDB-lite"/>
    </source>
</evidence>
<dbReference type="Proteomes" id="UP000069940">
    <property type="component" value="Unassembled WGS sequence"/>
</dbReference>
<dbReference type="InterPro" id="IPR033162">
    <property type="entry name" value="TBCD"/>
</dbReference>
<feature type="region of interest" description="Disordered" evidence="4">
    <location>
        <begin position="324"/>
        <end position="348"/>
    </location>
</feature>
<keyword evidence="3" id="KW-0143">Chaperone</keyword>
<dbReference type="Pfam" id="PF23579">
    <property type="entry name" value="ARM_TBCD"/>
    <property type="match status" value="1"/>
</dbReference>
<dbReference type="Pfam" id="PF12612">
    <property type="entry name" value="TFCD_C"/>
    <property type="match status" value="1"/>
</dbReference>
<organism evidence="7 8">
    <name type="scientific">Aedes albopictus</name>
    <name type="common">Asian tiger mosquito</name>
    <name type="synonym">Stegomyia albopicta</name>
    <dbReference type="NCBI Taxonomy" id="7160"/>
    <lineage>
        <taxon>Eukaryota</taxon>
        <taxon>Metazoa</taxon>
        <taxon>Ecdysozoa</taxon>
        <taxon>Arthropoda</taxon>
        <taxon>Hexapoda</taxon>
        <taxon>Insecta</taxon>
        <taxon>Pterygota</taxon>
        <taxon>Neoptera</taxon>
        <taxon>Endopterygota</taxon>
        <taxon>Diptera</taxon>
        <taxon>Nematocera</taxon>
        <taxon>Culicoidea</taxon>
        <taxon>Culicidae</taxon>
        <taxon>Culicinae</taxon>
        <taxon>Aedini</taxon>
        <taxon>Aedes</taxon>
        <taxon>Stegomyia</taxon>
    </lineage>
</organism>
<dbReference type="RefSeq" id="XP_029721036.2">
    <property type="nucleotide sequence ID" value="XM_029865176.2"/>
</dbReference>
<dbReference type="GeneID" id="109412773"/>
<protein>
    <recommendedName>
        <fullName evidence="2">Tubulin-specific chaperone D</fullName>
    </recommendedName>
</protein>
<accession>A0ABM1XS30</accession>
<evidence type="ECO:0000313" key="7">
    <source>
        <dbReference type="EnsemblMetazoa" id="AALFPA23_002309.P2071"/>
    </source>
</evidence>
<evidence type="ECO:0000256" key="1">
    <source>
        <dbReference type="ARBA" id="ARBA00006853"/>
    </source>
</evidence>
<comment type="similarity">
    <text evidence="1">Belongs to the TBCD family.</text>
</comment>
<dbReference type="InterPro" id="IPR011989">
    <property type="entry name" value="ARM-like"/>
</dbReference>
<proteinExistence type="inferred from homology"/>
<evidence type="ECO:0000259" key="6">
    <source>
        <dbReference type="Pfam" id="PF25767"/>
    </source>
</evidence>
<feature type="compositionally biased region" description="Acidic residues" evidence="4">
    <location>
        <begin position="336"/>
        <end position="348"/>
    </location>
</feature>
<feature type="region of interest" description="Disordered" evidence="4">
    <location>
        <begin position="1"/>
        <end position="24"/>
    </location>
</feature>
<dbReference type="InterPro" id="IPR022577">
    <property type="entry name" value="TBCD_C"/>
</dbReference>
<dbReference type="InterPro" id="IPR016024">
    <property type="entry name" value="ARM-type_fold"/>
</dbReference>
<dbReference type="SUPFAM" id="SSF48371">
    <property type="entry name" value="ARM repeat"/>
    <property type="match status" value="1"/>
</dbReference>
<sequence>MVESVADDSKTHPDPTDDGPQNVLDAFDSKDKARVLELIGQLPGGGLLTEDWFEEAYEEYSELLGKYQEQPHLLDGSLEELVQVILGYILDGEQSRVVKHRAAKYLYQISKVRTFKAFLKYLPHEIRHLSFVLGYLEQQDLEDWKNWETRFVCLLWLSILVLNPFDLSRLDSDEGGKSTMERIYEVCKVNCLKDDSCTPVGAFLTSKFLIRNDVKKVYLGEFLDWATSCADIIVDPRIGPLAGVACVLKHGKREDLLPYVEKLAEWVLHLDYEKISKNFKIYKICIKISQRIGLVLLPPRIAKWRYQRGARSLLSNVQKTVTIASMQSEPQKPDESSPDEAEDDDDDEVPAEIEEIIEKLLSGLKSNSTIVRWSSAKGIGRITNRLPKALGDEVVSSVIELINPLEQDDAWHGACLALAELAKRGLLLPARLPEIVPLLLQALVYDEIQGYRTVGQNIRDAACYMSWAFARAYHPAILQPFVERIASALLVTAVFDREINCRRAASAAFQESVGRLGNFPHGIDILTMADFFSVAVRSNAFLQISDFIAQFEEYRQKLIDHLIAKKINHWDTNIRELSAQALSNLAKRDPLYMRNVILPKLFDLTETTDLNARHGATLAIGEIILSLKRLQHKQGEEDETFIPSQVRERAGQLVIKFRQRGQFKGMSGTYMKHGCASFIKNCSDAELWLTPEQIESWQLLLDECIIDEKTTTRELAISAFSSFCTTYYRNEDPSKLTALIDNYLQDLRETQMEHKSQGIAAALGSLPKFMLLLRLKEILATLDDKTVLPEMFAVGYNHSEMRRDCIRGLANIVQTIGFDSGDALDLDKVYSIYLRALEEYAIDNRGDIGSWVREAGVNALHQFLTTCPAELLKPEQVQRALVAIAKQSVERIDKIRAVAGKIFVSLIYHEPEIPHINHREELKKIFPQDTTEILWLFPHHTFPLLIQLLNFPEYLISIAGGLILSVGAPTESLHSCASKVMNEYLKTHQSLVPQFGATVQRILQEKASKDPLVMSSTFQFISELLSSSSNSTLLLTDEASDFPEAIFALMNDLIAHSKKHLNSIPAYCALMLAPKICKRVLSKLVMYLGMLCVNIRRETALKMYETLLVYGDQTVIPEENLDDVLACLSEEKWDGELEEARRIRNRLCELMGIKAPVARVKK</sequence>